<dbReference type="GO" id="GO:0008270">
    <property type="term" value="F:zinc ion binding"/>
    <property type="evidence" value="ECO:0007669"/>
    <property type="project" value="UniProtKB-KW"/>
</dbReference>
<reference evidence="10" key="1">
    <citation type="journal article" date="2011" name="Genome Res.">
        <title>Phylogeny-wide analysis of social amoeba genomes highlights ancient origins for complex intercellular communication.</title>
        <authorList>
            <person name="Heidel A.J."/>
            <person name="Lawal H.M."/>
            <person name="Felder M."/>
            <person name="Schilde C."/>
            <person name="Helps N.R."/>
            <person name="Tunggal B."/>
            <person name="Rivero F."/>
            <person name="John U."/>
            <person name="Schleicher M."/>
            <person name="Eichinger L."/>
            <person name="Platzer M."/>
            <person name="Noegel A.A."/>
            <person name="Schaap P."/>
            <person name="Gloeckner G."/>
        </authorList>
    </citation>
    <scope>NUCLEOTIDE SEQUENCE [LARGE SCALE GENOMIC DNA]</scope>
    <source>
        <strain evidence="10">SH3</strain>
    </source>
</reference>
<evidence type="ECO:0000256" key="6">
    <source>
        <dbReference type="ARBA" id="ARBA00022833"/>
    </source>
</evidence>
<dbReference type="Pfam" id="PF03367">
    <property type="entry name" value="Zn_ribbon_ZPR1"/>
    <property type="match status" value="2"/>
</dbReference>
<dbReference type="InterPro" id="IPR042452">
    <property type="entry name" value="ZPR1_Znf1/2"/>
</dbReference>
<comment type="similarity">
    <text evidence="2">Belongs to the ZPR1 family.</text>
</comment>
<keyword evidence="7" id="KW-0539">Nucleus</keyword>
<gene>
    <name evidence="9" type="primary">zpr1</name>
    <name evidence="9" type="ORF">DFA_08367</name>
</gene>
<feature type="domain" description="Zinc finger ZPR1-type" evidence="8">
    <location>
        <begin position="268"/>
        <end position="427"/>
    </location>
</feature>
<keyword evidence="6" id="KW-0862">Zinc</keyword>
<dbReference type="OMA" id="FREVVIM"/>
<dbReference type="InterPro" id="IPR040141">
    <property type="entry name" value="ZPR1"/>
</dbReference>
<dbReference type="InterPro" id="IPR042451">
    <property type="entry name" value="ZPR1_A/B_dom"/>
</dbReference>
<dbReference type="KEGG" id="dfa:DFA_08367"/>
<feature type="domain" description="Zinc finger ZPR1-type" evidence="8">
    <location>
        <begin position="31"/>
        <end position="190"/>
    </location>
</feature>
<dbReference type="GeneID" id="14869953"/>
<dbReference type="FunFam" id="2.60.120.1040:FF:000001">
    <property type="entry name" value="Zinc finger protein ZPR1"/>
    <property type="match status" value="1"/>
</dbReference>
<evidence type="ECO:0000313" key="9">
    <source>
        <dbReference type="EMBL" id="EGG17372.1"/>
    </source>
</evidence>
<organism evidence="9 10">
    <name type="scientific">Cavenderia fasciculata</name>
    <name type="common">Slime mold</name>
    <name type="synonym">Dictyostelium fasciculatum</name>
    <dbReference type="NCBI Taxonomy" id="261658"/>
    <lineage>
        <taxon>Eukaryota</taxon>
        <taxon>Amoebozoa</taxon>
        <taxon>Evosea</taxon>
        <taxon>Eumycetozoa</taxon>
        <taxon>Dictyostelia</taxon>
        <taxon>Acytosteliales</taxon>
        <taxon>Cavenderiaceae</taxon>
        <taxon>Cavenderia</taxon>
    </lineage>
</organism>
<dbReference type="PANTHER" id="PTHR10876">
    <property type="entry name" value="ZINC FINGER PROTEIN ZPR1"/>
    <property type="match status" value="1"/>
</dbReference>
<dbReference type="FunFam" id="2.20.25.420:FF:000001">
    <property type="entry name" value="Zinc finger protein ZPR1"/>
    <property type="match status" value="1"/>
</dbReference>
<dbReference type="NCBIfam" id="TIGR00310">
    <property type="entry name" value="ZPR1_znf"/>
    <property type="match status" value="2"/>
</dbReference>
<dbReference type="STRING" id="1054147.F4Q5W3"/>
<dbReference type="PANTHER" id="PTHR10876:SF0">
    <property type="entry name" value="ZINC FINGER PROTEIN ZPR1"/>
    <property type="match status" value="1"/>
</dbReference>
<accession>F4Q5W3</accession>
<keyword evidence="4" id="KW-0677">Repeat</keyword>
<proteinExistence type="inferred from homology"/>
<evidence type="ECO:0000256" key="5">
    <source>
        <dbReference type="ARBA" id="ARBA00022771"/>
    </source>
</evidence>
<protein>
    <submittedName>
        <fullName evidence="9">ZPR1-type zinc finger-containing protein</fullName>
    </submittedName>
</protein>
<evidence type="ECO:0000256" key="3">
    <source>
        <dbReference type="ARBA" id="ARBA00022723"/>
    </source>
</evidence>
<keyword evidence="3" id="KW-0479">Metal-binding</keyword>
<keyword evidence="10" id="KW-1185">Reference proteome</keyword>
<dbReference type="Gene3D" id="2.60.120.1040">
    <property type="entry name" value="ZPR1, A/B domain"/>
    <property type="match status" value="2"/>
</dbReference>
<evidence type="ECO:0000256" key="4">
    <source>
        <dbReference type="ARBA" id="ARBA00022737"/>
    </source>
</evidence>
<dbReference type="SMART" id="SM00709">
    <property type="entry name" value="Zpr1"/>
    <property type="match status" value="2"/>
</dbReference>
<evidence type="ECO:0000256" key="7">
    <source>
        <dbReference type="ARBA" id="ARBA00023242"/>
    </source>
</evidence>
<dbReference type="RefSeq" id="XP_004355856.1">
    <property type="nucleotide sequence ID" value="XM_004355803.1"/>
</dbReference>
<dbReference type="GO" id="GO:0005634">
    <property type="term" value="C:nucleus"/>
    <property type="evidence" value="ECO:0007669"/>
    <property type="project" value="UniProtKB-SubCell"/>
</dbReference>
<dbReference type="Gene3D" id="2.20.25.420">
    <property type="entry name" value="ZPR1, zinc finger domain"/>
    <property type="match status" value="2"/>
</dbReference>
<dbReference type="FunFam" id="2.60.120.1040:FF:000003">
    <property type="entry name" value="Zinc finger protein zpr1"/>
    <property type="match status" value="1"/>
</dbReference>
<dbReference type="Proteomes" id="UP000007797">
    <property type="component" value="Unassembled WGS sequence"/>
</dbReference>
<name>F4Q5W3_CACFS</name>
<dbReference type="InterPro" id="IPR056180">
    <property type="entry name" value="ZPR1_jr_dom"/>
</dbReference>
<evidence type="ECO:0000259" key="8">
    <source>
        <dbReference type="SMART" id="SM00709"/>
    </source>
</evidence>
<dbReference type="FunFam" id="2.20.25.420:FF:000002">
    <property type="entry name" value="Zinc finger protein ZPR1"/>
    <property type="match status" value="1"/>
</dbReference>
<evidence type="ECO:0000256" key="1">
    <source>
        <dbReference type="ARBA" id="ARBA00004123"/>
    </source>
</evidence>
<dbReference type="Pfam" id="PF22794">
    <property type="entry name" value="jr-ZPR1"/>
    <property type="match status" value="2"/>
</dbReference>
<dbReference type="OrthoDB" id="308464at2759"/>
<dbReference type="EMBL" id="GL883021">
    <property type="protein sequence ID" value="EGG17372.1"/>
    <property type="molecule type" value="Genomic_DNA"/>
</dbReference>
<evidence type="ECO:0000256" key="2">
    <source>
        <dbReference type="ARBA" id="ARBA00008354"/>
    </source>
</evidence>
<evidence type="ECO:0000313" key="10">
    <source>
        <dbReference type="Proteomes" id="UP000007797"/>
    </source>
</evidence>
<dbReference type="AlphaFoldDB" id="F4Q5W3"/>
<keyword evidence="5" id="KW-0863">Zinc-finger</keyword>
<sequence length="475" mass="52948">MSDNNNKEEDIQAGDEFKDLSHTTGVQIIESLCMNCHEDGITKILLTKIPFFKEIILLSFECEHCGFKSSEVQSGGAIGDKGVHIEFNITKPQDLNRQLVKMDTATIRIPSLDFEIPSSTQKGSLNTIEGFLNQSVVGLNQAADIRKEDGDEETYNSLRAFIERLERVIRVEEPFKLIVDDPSGNSYIENPMAPKQDPALTVTHYIRNAQQNLDLGITRPEDAINNPTASVPSSSSGIVVDNKQVPSSLRRDGDNNTMDSEEIMELPQSCVFCGEMGAIKMVMTDIPYFKNVVLMAFSCENCGYKSNEIKPGGAIEPFGKRLTLRVESIEDLSRDVLKSETANAVLPELEVEITHGSLGGRFTTIEGLLKTIKEELEKNPFFRGDSADATTRARYEEITTTLEKYIAGEKPFTIEIDDPIANSYIQSLYAPDPDPNLDCVIYERTFDQNEELGLNDINTKDFETLNVEDDKSNVD</sequence>
<dbReference type="InterPro" id="IPR004457">
    <property type="entry name" value="Znf_ZPR1"/>
</dbReference>
<comment type="subcellular location">
    <subcellularLocation>
        <location evidence="1">Nucleus</location>
    </subcellularLocation>
</comment>